<organism evidence="2 3">
    <name type="scientific">Novipirellula galeiformis</name>
    <dbReference type="NCBI Taxonomy" id="2528004"/>
    <lineage>
        <taxon>Bacteria</taxon>
        <taxon>Pseudomonadati</taxon>
        <taxon>Planctomycetota</taxon>
        <taxon>Planctomycetia</taxon>
        <taxon>Pirellulales</taxon>
        <taxon>Pirellulaceae</taxon>
        <taxon>Novipirellula</taxon>
    </lineage>
</organism>
<feature type="compositionally biased region" description="Polar residues" evidence="1">
    <location>
        <begin position="98"/>
        <end position="111"/>
    </location>
</feature>
<dbReference type="EMBL" id="SJPT01000002">
    <property type="protein sequence ID" value="TWU24930.1"/>
    <property type="molecule type" value="Genomic_DNA"/>
</dbReference>
<dbReference type="Proteomes" id="UP000316304">
    <property type="component" value="Unassembled WGS sequence"/>
</dbReference>
<comment type="caution">
    <text evidence="2">The sequence shown here is derived from an EMBL/GenBank/DDBJ whole genome shotgun (WGS) entry which is preliminary data.</text>
</comment>
<keyword evidence="3" id="KW-1185">Reference proteome</keyword>
<protein>
    <submittedName>
        <fullName evidence="2">Uncharacterized protein</fullName>
    </submittedName>
</protein>
<gene>
    <name evidence="2" type="ORF">Pla52o_12270</name>
</gene>
<feature type="region of interest" description="Disordered" evidence="1">
    <location>
        <begin position="95"/>
        <end position="117"/>
    </location>
</feature>
<feature type="region of interest" description="Disordered" evidence="1">
    <location>
        <begin position="1"/>
        <end position="25"/>
    </location>
</feature>
<reference evidence="2 3" key="1">
    <citation type="submission" date="2019-02" db="EMBL/GenBank/DDBJ databases">
        <title>Deep-cultivation of Planctomycetes and their phenomic and genomic characterization uncovers novel biology.</title>
        <authorList>
            <person name="Wiegand S."/>
            <person name="Jogler M."/>
            <person name="Boedeker C."/>
            <person name="Pinto D."/>
            <person name="Vollmers J."/>
            <person name="Rivas-Marin E."/>
            <person name="Kohn T."/>
            <person name="Peeters S.H."/>
            <person name="Heuer A."/>
            <person name="Rast P."/>
            <person name="Oberbeckmann S."/>
            <person name="Bunk B."/>
            <person name="Jeske O."/>
            <person name="Meyerdierks A."/>
            <person name="Storesund J.E."/>
            <person name="Kallscheuer N."/>
            <person name="Luecker S."/>
            <person name="Lage O.M."/>
            <person name="Pohl T."/>
            <person name="Merkel B.J."/>
            <person name="Hornburger P."/>
            <person name="Mueller R.-W."/>
            <person name="Bruemmer F."/>
            <person name="Labrenz M."/>
            <person name="Spormann A.M."/>
            <person name="Op Den Camp H."/>
            <person name="Overmann J."/>
            <person name="Amann R."/>
            <person name="Jetten M.S.M."/>
            <person name="Mascher T."/>
            <person name="Medema M.H."/>
            <person name="Devos D.P."/>
            <person name="Kaster A.-K."/>
            <person name="Ovreas L."/>
            <person name="Rohde M."/>
            <person name="Galperin M.Y."/>
            <person name="Jogler C."/>
        </authorList>
    </citation>
    <scope>NUCLEOTIDE SEQUENCE [LARGE SCALE GENOMIC DNA]</scope>
    <source>
        <strain evidence="2 3">Pla52o</strain>
    </source>
</reference>
<sequence>MTDSPRDGNEDHFYDQPELGDGFQNGDDFQFTEQMIQAAGDFICPRDDHRPRTLETARRECDDSLLERRVGGFFVAAILLLSMASPVADLIREYPSRSPDNLSSEIQQKASELSRHSGIGPQWATFEVFSQLRQSQASRLQPPQ</sequence>
<accession>A0A5C6CJZ7</accession>
<evidence type="ECO:0000256" key="1">
    <source>
        <dbReference type="SAM" id="MobiDB-lite"/>
    </source>
</evidence>
<dbReference type="RefSeq" id="WP_146593657.1">
    <property type="nucleotide sequence ID" value="NZ_SJPT01000002.1"/>
</dbReference>
<feature type="compositionally biased region" description="Basic and acidic residues" evidence="1">
    <location>
        <begin position="1"/>
        <end position="15"/>
    </location>
</feature>
<name>A0A5C6CJZ7_9BACT</name>
<evidence type="ECO:0000313" key="3">
    <source>
        <dbReference type="Proteomes" id="UP000316304"/>
    </source>
</evidence>
<dbReference type="AlphaFoldDB" id="A0A5C6CJZ7"/>
<evidence type="ECO:0000313" key="2">
    <source>
        <dbReference type="EMBL" id="TWU24930.1"/>
    </source>
</evidence>
<proteinExistence type="predicted"/>
<dbReference type="OrthoDB" id="284762at2"/>